<dbReference type="Pfam" id="PF13416">
    <property type="entry name" value="SBP_bac_8"/>
    <property type="match status" value="1"/>
</dbReference>
<evidence type="ECO:0000256" key="1">
    <source>
        <dbReference type="ARBA" id="ARBA00008520"/>
    </source>
</evidence>
<organism evidence="4 5">
    <name type="scientific">Candidatus Synechococcus calcipolaris G9</name>
    <dbReference type="NCBI Taxonomy" id="1497997"/>
    <lineage>
        <taxon>Bacteria</taxon>
        <taxon>Bacillati</taxon>
        <taxon>Cyanobacteriota</taxon>
        <taxon>Cyanophyceae</taxon>
        <taxon>Synechococcales</taxon>
        <taxon>Synechococcaceae</taxon>
        <taxon>Synechococcus</taxon>
    </lineage>
</organism>
<reference evidence="4" key="2">
    <citation type="submission" date="2022-01" db="EMBL/GenBank/DDBJ databases">
        <authorList>
            <person name="Zivanovic Y."/>
            <person name="Moreira D."/>
            <person name="Lopez-Garcia P."/>
        </authorList>
    </citation>
    <scope>NUCLEOTIDE SEQUENCE</scope>
    <source>
        <strain evidence="4">G9</strain>
    </source>
</reference>
<dbReference type="PANTHER" id="PTHR30061">
    <property type="entry name" value="MALTOSE-BINDING PERIPLASMIC PROTEIN"/>
    <property type="match status" value="1"/>
</dbReference>
<keyword evidence="5" id="KW-1185">Reference proteome</keyword>
<proteinExistence type="inferred from homology"/>
<gene>
    <name evidence="4" type="ORF">L3556_16185</name>
</gene>
<dbReference type="Gene3D" id="3.40.190.10">
    <property type="entry name" value="Periplasmic binding protein-like II"/>
    <property type="match status" value="1"/>
</dbReference>
<name>A0ABT6F421_9SYNE</name>
<dbReference type="SUPFAM" id="SSF53850">
    <property type="entry name" value="Periplasmic binding protein-like II"/>
    <property type="match status" value="1"/>
</dbReference>
<evidence type="ECO:0000256" key="2">
    <source>
        <dbReference type="ARBA" id="ARBA00022448"/>
    </source>
</evidence>
<evidence type="ECO:0000313" key="5">
    <source>
        <dbReference type="Proteomes" id="UP001154265"/>
    </source>
</evidence>
<keyword evidence="3" id="KW-0732">Signal</keyword>
<dbReference type="RefSeq" id="WP_277868369.1">
    <property type="nucleotide sequence ID" value="NZ_JAKKUT010000008.1"/>
</dbReference>
<evidence type="ECO:0000313" key="4">
    <source>
        <dbReference type="EMBL" id="MDG2992458.1"/>
    </source>
</evidence>
<dbReference type="Proteomes" id="UP001154265">
    <property type="component" value="Unassembled WGS sequence"/>
</dbReference>
<sequence>MGSILLLLLLQWGCATPLGLIDTADEEPSNQALHGQILVWFSFPQDTRPELVQDFERSLQEAAQEFQNIHANVNIVIEFFPEEEAIAQFIAQNRQGFGPDILYTYNIKVPTLIESGTIRSFAVDQFDLSSYWPETLEHVQVGDQLYALPVFLRTQVLCYNRSRVDQPPQTLDQLAEQAKKGYSVGLPSSFAMTAWGVGLFGGNNASLSKQVTAWAKWIEWLKDARAAPNIILSSDTASLSEAFATGNLTYLACASEEIPLFRQALGQENLGVTFLPHTDQGKPTPPPRVTVVVFNKASSPQQATISLRLGRFLTNAEQQKRVILGLQSIASVNQNVIIDRRLYPIAGTVAVQSQLNGFLEKYNLSEINELLLTAEPIYEKAISGEISPGEAAQELQTLIIDIRSRDDLNKNLGHRNNDRPRN</sequence>
<protein>
    <submittedName>
        <fullName evidence="4">Extracellular solute-binding protein</fullName>
    </submittedName>
</protein>
<dbReference type="InterPro" id="IPR006059">
    <property type="entry name" value="SBP"/>
</dbReference>
<keyword evidence="2" id="KW-0813">Transport</keyword>
<reference evidence="4" key="1">
    <citation type="journal article" date="2022" name="Genome Biol. Evol.">
        <title>A New Gene Family Diagnostic for Intracellular Biomineralization of Amorphous Ca Carbonates by Cyanobacteria.</title>
        <authorList>
            <person name="Benzerara K."/>
            <person name="Duprat E."/>
            <person name="Bitard-Feildel T."/>
            <person name="Caumes G."/>
            <person name="Cassier-Chauvat C."/>
            <person name="Chauvat F."/>
            <person name="Dezi M."/>
            <person name="Diop S.I."/>
            <person name="Gaschignard G."/>
            <person name="Gorgen S."/>
            <person name="Gugger M."/>
            <person name="Lopez-Garcia P."/>
            <person name="Millet M."/>
            <person name="Skouri-Panet F."/>
            <person name="Moreira D."/>
            <person name="Callebaut I."/>
        </authorList>
    </citation>
    <scope>NUCLEOTIDE SEQUENCE</scope>
    <source>
        <strain evidence="4">G9</strain>
    </source>
</reference>
<dbReference type="PANTHER" id="PTHR30061:SF50">
    <property type="entry name" value="MALTOSE_MALTODEXTRIN-BINDING PERIPLASMIC PROTEIN"/>
    <property type="match status" value="1"/>
</dbReference>
<dbReference type="EMBL" id="JAKKUT010000008">
    <property type="protein sequence ID" value="MDG2992458.1"/>
    <property type="molecule type" value="Genomic_DNA"/>
</dbReference>
<comment type="similarity">
    <text evidence="1">Belongs to the bacterial solute-binding protein 1 family.</text>
</comment>
<comment type="caution">
    <text evidence="4">The sequence shown here is derived from an EMBL/GenBank/DDBJ whole genome shotgun (WGS) entry which is preliminary data.</text>
</comment>
<accession>A0ABT6F421</accession>
<evidence type="ECO:0000256" key="3">
    <source>
        <dbReference type="ARBA" id="ARBA00022729"/>
    </source>
</evidence>